<reference evidence="1 2" key="1">
    <citation type="submission" date="2019-05" db="EMBL/GenBank/DDBJ databases">
        <authorList>
            <person name="Narsing Rao M.P."/>
            <person name="Li W.J."/>
        </authorList>
    </citation>
    <scope>NUCLEOTIDE SEQUENCE [LARGE SCALE GENOMIC DNA]</scope>
    <source>
        <strain evidence="1 2">SYSU_K30003</strain>
    </source>
</reference>
<organism evidence="1 2">
    <name type="scientific">Paenibacillus antri</name>
    <dbReference type="NCBI Taxonomy" id="2582848"/>
    <lineage>
        <taxon>Bacteria</taxon>
        <taxon>Bacillati</taxon>
        <taxon>Bacillota</taxon>
        <taxon>Bacilli</taxon>
        <taxon>Bacillales</taxon>
        <taxon>Paenibacillaceae</taxon>
        <taxon>Paenibacillus</taxon>
    </lineage>
</organism>
<sequence>MTAFNAFVLELCFVGGERDASAMGSKVRSDVRALFGDAFLHVEEKVAEGARIVTAEVRGVGEWEDERELVEYVERAADEELAAALYGYRVEIFRTKRGKGGCRACG</sequence>
<accession>A0A5R9G8M5</accession>
<dbReference type="Proteomes" id="UP000309676">
    <property type="component" value="Unassembled WGS sequence"/>
</dbReference>
<dbReference type="AlphaFoldDB" id="A0A5R9G8M5"/>
<comment type="caution">
    <text evidence="1">The sequence shown here is derived from an EMBL/GenBank/DDBJ whole genome shotgun (WGS) entry which is preliminary data.</text>
</comment>
<keyword evidence="2" id="KW-1185">Reference proteome</keyword>
<gene>
    <name evidence="1" type="ORF">FE782_20740</name>
</gene>
<evidence type="ECO:0000313" key="2">
    <source>
        <dbReference type="Proteomes" id="UP000309676"/>
    </source>
</evidence>
<protein>
    <submittedName>
        <fullName evidence="1">Uncharacterized protein</fullName>
    </submittedName>
</protein>
<name>A0A5R9G8M5_9BACL</name>
<dbReference type="RefSeq" id="WP_138196186.1">
    <property type="nucleotide sequence ID" value="NZ_VCIW01000015.1"/>
</dbReference>
<proteinExistence type="predicted"/>
<dbReference type="EMBL" id="VCIW01000015">
    <property type="protein sequence ID" value="TLS50450.1"/>
    <property type="molecule type" value="Genomic_DNA"/>
</dbReference>
<evidence type="ECO:0000313" key="1">
    <source>
        <dbReference type="EMBL" id="TLS50450.1"/>
    </source>
</evidence>